<accession>A0A4U1J3V1</accession>
<comment type="subcellular location">
    <subcellularLocation>
        <location evidence="1 5">Cytoplasm</location>
    </subcellularLocation>
</comment>
<evidence type="ECO:0000256" key="5">
    <source>
        <dbReference type="HAMAP-Rule" id="MF_00528"/>
    </source>
</evidence>
<dbReference type="OrthoDB" id="9807767at2"/>
<dbReference type="SUPFAM" id="SSF52972">
    <property type="entry name" value="ITPase-like"/>
    <property type="match status" value="1"/>
</dbReference>
<dbReference type="CDD" id="cd00555">
    <property type="entry name" value="Maf"/>
    <property type="match status" value="1"/>
</dbReference>
<dbReference type="InterPro" id="IPR029001">
    <property type="entry name" value="ITPase-like_fam"/>
</dbReference>
<reference evidence="6 7" key="1">
    <citation type="submission" date="2019-04" db="EMBL/GenBank/DDBJ databases">
        <authorList>
            <person name="Li Y."/>
            <person name="Wang J."/>
        </authorList>
    </citation>
    <scope>NUCLEOTIDE SEQUENCE [LARGE SCALE GENOMIC DNA]</scope>
    <source>
        <strain evidence="6 7">DSM 14668</strain>
    </source>
</reference>
<sequence length="195" mass="21238">MDRLILASTSRFRRALLDRLGLPYEARAPHFDEIPPEGMAPRDVARVFAEGKAKSLEPTPGAWVIGADQVPEFDGRILRKAESQDECRAQLAALAGRTHMLHTAVVLWSASEGRMLGETVTVELTMRPLSAALIDRYVTLDDPVGSAGGYLFEKRGIGLFESVRGGDESAIVGLSLLSLCRLLREAGIEPLDLAR</sequence>
<feature type="site" description="Important for substrate specificity" evidence="5">
    <location>
        <position position="12"/>
    </location>
</feature>
<comment type="caution">
    <text evidence="6">The sequence shown here is derived from an EMBL/GenBank/DDBJ whole genome shotgun (WGS) entry which is preliminary data.</text>
</comment>
<feature type="site" description="Important for substrate specificity" evidence="5">
    <location>
        <position position="69"/>
    </location>
</feature>
<dbReference type="HAMAP" id="MF_00528">
    <property type="entry name" value="Maf"/>
    <property type="match status" value="1"/>
</dbReference>
<evidence type="ECO:0000313" key="7">
    <source>
        <dbReference type="Proteomes" id="UP000309215"/>
    </source>
</evidence>
<keyword evidence="4 5" id="KW-0546">Nucleotide metabolism</keyword>
<evidence type="ECO:0000256" key="3">
    <source>
        <dbReference type="ARBA" id="ARBA00022801"/>
    </source>
</evidence>
<feature type="site" description="Important for substrate specificity" evidence="5">
    <location>
        <position position="153"/>
    </location>
</feature>
<dbReference type="RefSeq" id="WP_136932802.1">
    <property type="nucleotide sequence ID" value="NZ_SSMQ01000040.1"/>
</dbReference>
<dbReference type="GO" id="GO:0047429">
    <property type="term" value="F:nucleoside triphosphate diphosphatase activity"/>
    <property type="evidence" value="ECO:0007669"/>
    <property type="project" value="InterPro"/>
</dbReference>
<comment type="caution">
    <text evidence="5">Lacks conserved residue(s) required for the propagation of feature annotation.</text>
</comment>
<dbReference type="GO" id="GO:0005737">
    <property type="term" value="C:cytoplasm"/>
    <property type="evidence" value="ECO:0007669"/>
    <property type="project" value="UniProtKB-SubCell"/>
</dbReference>
<comment type="similarity">
    <text evidence="5">Belongs to the Maf family. YceF subfamily.</text>
</comment>
<keyword evidence="2 5" id="KW-0963">Cytoplasm</keyword>
<feature type="active site" description="Proton acceptor" evidence="5">
    <location>
        <position position="68"/>
    </location>
</feature>
<dbReference type="GO" id="GO:0009117">
    <property type="term" value="P:nucleotide metabolic process"/>
    <property type="evidence" value="ECO:0007669"/>
    <property type="project" value="UniProtKB-KW"/>
</dbReference>
<evidence type="ECO:0000256" key="2">
    <source>
        <dbReference type="ARBA" id="ARBA00022490"/>
    </source>
</evidence>
<organism evidence="6 7">
    <name type="scientific">Polyangium fumosum</name>
    <dbReference type="NCBI Taxonomy" id="889272"/>
    <lineage>
        <taxon>Bacteria</taxon>
        <taxon>Pseudomonadati</taxon>
        <taxon>Myxococcota</taxon>
        <taxon>Polyangia</taxon>
        <taxon>Polyangiales</taxon>
        <taxon>Polyangiaceae</taxon>
        <taxon>Polyangium</taxon>
    </lineage>
</organism>
<dbReference type="EC" id="3.6.1.-" evidence="5"/>
<keyword evidence="3 5" id="KW-0378">Hydrolase</keyword>
<gene>
    <name evidence="6" type="ORF">E8A74_31425</name>
</gene>
<proteinExistence type="inferred from homology"/>
<evidence type="ECO:0000313" key="6">
    <source>
        <dbReference type="EMBL" id="TKD01356.1"/>
    </source>
</evidence>
<keyword evidence="7" id="KW-1185">Reference proteome</keyword>
<dbReference type="InterPro" id="IPR003697">
    <property type="entry name" value="Maf-like"/>
</dbReference>
<comment type="cofactor">
    <cofactor evidence="5">
        <name>a divalent metal cation</name>
        <dbReference type="ChEBI" id="CHEBI:60240"/>
    </cofactor>
</comment>
<evidence type="ECO:0000256" key="4">
    <source>
        <dbReference type="ARBA" id="ARBA00023080"/>
    </source>
</evidence>
<dbReference type="PIRSF" id="PIRSF006305">
    <property type="entry name" value="Maf"/>
    <property type="match status" value="1"/>
</dbReference>
<dbReference type="Gene3D" id="3.90.950.10">
    <property type="match status" value="1"/>
</dbReference>
<dbReference type="PANTHER" id="PTHR43213">
    <property type="entry name" value="BIFUNCTIONAL DTTP/UTP PYROPHOSPHATASE/METHYLTRANSFERASE PROTEIN-RELATED"/>
    <property type="match status" value="1"/>
</dbReference>
<dbReference type="PANTHER" id="PTHR43213:SF10">
    <property type="entry name" value="7-METHYL-GTP PYROPHOSPHATASE"/>
    <property type="match status" value="1"/>
</dbReference>
<protein>
    <recommendedName>
        <fullName evidence="5">7-methyl-GTP pyrophosphatase</fullName>
        <shortName evidence="5">m(7)GTP pyrophosphatase</shortName>
        <ecNumber evidence="5">3.6.1.-</ecNumber>
    </recommendedName>
</protein>
<dbReference type="EMBL" id="SSMQ01000040">
    <property type="protein sequence ID" value="TKD01356.1"/>
    <property type="molecule type" value="Genomic_DNA"/>
</dbReference>
<dbReference type="AlphaFoldDB" id="A0A4U1J3V1"/>
<evidence type="ECO:0000256" key="1">
    <source>
        <dbReference type="ARBA" id="ARBA00004496"/>
    </source>
</evidence>
<comment type="catalytic activity">
    <reaction evidence="5">
        <text>N(7)-methyl-GTP + H2O = N(7)-methyl-GMP + diphosphate + H(+)</text>
        <dbReference type="Rhea" id="RHEA:58744"/>
        <dbReference type="ChEBI" id="CHEBI:15377"/>
        <dbReference type="ChEBI" id="CHEBI:15378"/>
        <dbReference type="ChEBI" id="CHEBI:33019"/>
        <dbReference type="ChEBI" id="CHEBI:58285"/>
        <dbReference type="ChEBI" id="CHEBI:87133"/>
    </reaction>
</comment>
<dbReference type="Pfam" id="PF02545">
    <property type="entry name" value="Maf"/>
    <property type="match status" value="1"/>
</dbReference>
<name>A0A4U1J3V1_9BACT</name>
<comment type="function">
    <text evidence="5">Nucleoside triphosphate pyrophosphatase that hydrolyzes 7-methyl-GTP (m(7)GTP). May have a dual role in cell division arrest and in preventing the incorporation of modified nucleotides into cellular nucleic acids.</text>
</comment>
<dbReference type="Proteomes" id="UP000309215">
    <property type="component" value="Unassembled WGS sequence"/>
</dbReference>